<dbReference type="InterPro" id="IPR016024">
    <property type="entry name" value="ARM-type_fold"/>
</dbReference>
<dbReference type="InParanoid" id="A0A1Z5K2X2"/>
<proteinExistence type="predicted"/>
<sequence length="365" mass="39776">MHYSSHLTLTTRLSCALPANIRVFHCSKETAILQQMKTQSWSQLFRAPFQAASAPNKPPTLDDIPDLIDQIMLHSNSETRAAAAKRIYELCDVAHKENRVPMVCSAKYDVLTPLAKCLTQDSGKGRHLACLALNNLSVPPENRHAMALGPASKDVIGALCRVIAEDKHESYICCICLMNLSFLEASITSILQYSPPLDDKALSPLDNPNSLLRVLEKLLANAPDVPKSESGKSETDKLLAAAVPKASSSKSEAVRWTCGSLKNLAKSEENAALIGKTNIPKYVVENIRAATDPPSQWKSNSLEDYALSLILHLAQWPVCHETLIRVGAEDAIKPVASMNDPRGIEAKTVCALLEAKKDALAMIFC</sequence>
<dbReference type="InterPro" id="IPR011989">
    <property type="entry name" value="ARM-like"/>
</dbReference>
<name>A0A1Z5K2X2_FISSO</name>
<comment type="caution">
    <text evidence="1">The sequence shown here is derived from an EMBL/GenBank/DDBJ whole genome shotgun (WGS) entry which is preliminary data.</text>
</comment>
<dbReference type="EMBL" id="BDSP01000149">
    <property type="protein sequence ID" value="GAX20506.1"/>
    <property type="molecule type" value="Genomic_DNA"/>
</dbReference>
<dbReference type="SUPFAM" id="SSF48371">
    <property type="entry name" value="ARM repeat"/>
    <property type="match status" value="1"/>
</dbReference>
<gene>
    <name evidence="1" type="ORF">FisN_24Hu244</name>
</gene>
<accession>A0A1Z5K2X2</accession>
<dbReference type="OrthoDB" id="35928at2759"/>
<dbReference type="AlphaFoldDB" id="A0A1Z5K2X2"/>
<protein>
    <submittedName>
        <fullName evidence="1">Uncharacterized protein</fullName>
    </submittedName>
</protein>
<organism evidence="1 2">
    <name type="scientific">Fistulifera solaris</name>
    <name type="common">Oleaginous diatom</name>
    <dbReference type="NCBI Taxonomy" id="1519565"/>
    <lineage>
        <taxon>Eukaryota</taxon>
        <taxon>Sar</taxon>
        <taxon>Stramenopiles</taxon>
        <taxon>Ochrophyta</taxon>
        <taxon>Bacillariophyta</taxon>
        <taxon>Bacillariophyceae</taxon>
        <taxon>Bacillariophycidae</taxon>
        <taxon>Naviculales</taxon>
        <taxon>Naviculaceae</taxon>
        <taxon>Fistulifera</taxon>
    </lineage>
</organism>
<evidence type="ECO:0000313" key="1">
    <source>
        <dbReference type="EMBL" id="GAX20506.1"/>
    </source>
</evidence>
<reference evidence="1 2" key="1">
    <citation type="journal article" date="2015" name="Plant Cell">
        <title>Oil accumulation by the oleaginous diatom Fistulifera solaris as revealed by the genome and transcriptome.</title>
        <authorList>
            <person name="Tanaka T."/>
            <person name="Maeda Y."/>
            <person name="Veluchamy A."/>
            <person name="Tanaka M."/>
            <person name="Abida H."/>
            <person name="Marechal E."/>
            <person name="Bowler C."/>
            <person name="Muto M."/>
            <person name="Sunaga Y."/>
            <person name="Tanaka M."/>
            <person name="Yoshino T."/>
            <person name="Taniguchi T."/>
            <person name="Fukuda Y."/>
            <person name="Nemoto M."/>
            <person name="Matsumoto M."/>
            <person name="Wong P.S."/>
            <person name="Aburatani S."/>
            <person name="Fujibuchi W."/>
        </authorList>
    </citation>
    <scope>NUCLEOTIDE SEQUENCE [LARGE SCALE GENOMIC DNA]</scope>
    <source>
        <strain evidence="1 2">JPCC DA0580</strain>
    </source>
</reference>
<dbReference type="Proteomes" id="UP000198406">
    <property type="component" value="Unassembled WGS sequence"/>
</dbReference>
<evidence type="ECO:0000313" key="2">
    <source>
        <dbReference type="Proteomes" id="UP000198406"/>
    </source>
</evidence>
<keyword evidence="2" id="KW-1185">Reference proteome</keyword>
<dbReference type="Gene3D" id="1.25.10.10">
    <property type="entry name" value="Leucine-rich Repeat Variant"/>
    <property type="match status" value="1"/>
</dbReference>